<dbReference type="eggNOG" id="ENOG502S17J">
    <property type="taxonomic scope" value="Eukaryota"/>
</dbReference>
<organism evidence="1 2">
    <name type="scientific">Leersia perrieri</name>
    <dbReference type="NCBI Taxonomy" id="77586"/>
    <lineage>
        <taxon>Eukaryota</taxon>
        <taxon>Viridiplantae</taxon>
        <taxon>Streptophyta</taxon>
        <taxon>Embryophyta</taxon>
        <taxon>Tracheophyta</taxon>
        <taxon>Spermatophyta</taxon>
        <taxon>Magnoliopsida</taxon>
        <taxon>Liliopsida</taxon>
        <taxon>Poales</taxon>
        <taxon>Poaceae</taxon>
        <taxon>BOP clade</taxon>
        <taxon>Oryzoideae</taxon>
        <taxon>Oryzeae</taxon>
        <taxon>Oryzinae</taxon>
        <taxon>Leersia</taxon>
    </lineage>
</organism>
<protein>
    <submittedName>
        <fullName evidence="1">Uncharacterized protein</fullName>
    </submittedName>
</protein>
<dbReference type="Proteomes" id="UP000032180">
    <property type="component" value="Chromosome 11"/>
</dbReference>
<proteinExistence type="predicted"/>
<dbReference type="PANTHER" id="PTHR33148">
    <property type="entry name" value="PLASTID MOVEMENT IMPAIRED PROTEIN-RELATED"/>
    <property type="match status" value="1"/>
</dbReference>
<dbReference type="PANTHER" id="PTHR33148:SF72">
    <property type="entry name" value="EXPRESSED PROTEIN"/>
    <property type="match status" value="1"/>
</dbReference>
<evidence type="ECO:0000313" key="2">
    <source>
        <dbReference type="Proteomes" id="UP000032180"/>
    </source>
</evidence>
<evidence type="ECO:0000313" key="1">
    <source>
        <dbReference type="EnsemblPlants" id="LPERR11G02860.1"/>
    </source>
</evidence>
<dbReference type="AlphaFoldDB" id="A0A0D9XP56"/>
<reference evidence="2" key="2">
    <citation type="submission" date="2013-12" db="EMBL/GenBank/DDBJ databases">
        <authorList>
            <person name="Yu Y."/>
            <person name="Lee S."/>
            <person name="de Baynast K."/>
            <person name="Wissotski M."/>
            <person name="Liu L."/>
            <person name="Talag J."/>
            <person name="Goicoechea J."/>
            <person name="Angelova A."/>
            <person name="Jetty R."/>
            <person name="Kudrna D."/>
            <person name="Golser W."/>
            <person name="Rivera L."/>
            <person name="Zhang J."/>
            <person name="Wing R."/>
        </authorList>
    </citation>
    <scope>NUCLEOTIDE SEQUENCE</scope>
</reference>
<name>A0A0D9XP56_9ORYZ</name>
<dbReference type="EnsemblPlants" id="LPERR11G02860.1">
    <property type="protein sequence ID" value="LPERR11G02860.1"/>
    <property type="gene ID" value="LPERR11G02860"/>
</dbReference>
<reference evidence="1 2" key="1">
    <citation type="submission" date="2012-08" db="EMBL/GenBank/DDBJ databases">
        <title>Oryza genome evolution.</title>
        <authorList>
            <person name="Wing R.A."/>
        </authorList>
    </citation>
    <scope>NUCLEOTIDE SEQUENCE</scope>
</reference>
<accession>A0A0D9XP56</accession>
<sequence length="127" mass="13707">MGNCLVIQDRDEEIKIMRMDGGEILKLQQQDASLAGFATTRGGIDSGDHDAVQPPSTAASVAANTPGAVVQVKLVISKQQLKKMLHKDGISLDDMVALMQREASEQEMINCRGWRPALQSIPEGSDC</sequence>
<keyword evidence="2" id="KW-1185">Reference proteome</keyword>
<dbReference type="HOGENOM" id="CLU_135250_0_0_1"/>
<reference evidence="1" key="3">
    <citation type="submission" date="2015-04" db="UniProtKB">
        <authorList>
            <consortium name="EnsemblPlants"/>
        </authorList>
    </citation>
    <scope>IDENTIFICATION</scope>
</reference>
<dbReference type="Gramene" id="LPERR11G02860.1">
    <property type="protein sequence ID" value="LPERR11G02860.1"/>
    <property type="gene ID" value="LPERR11G02860"/>
</dbReference>